<dbReference type="PATRIC" id="fig|1267766.3.peg.2286"/>
<evidence type="ECO:0000256" key="1">
    <source>
        <dbReference type="SAM" id="MobiDB-lite"/>
    </source>
</evidence>
<feature type="region of interest" description="Disordered" evidence="1">
    <location>
        <begin position="1"/>
        <end position="20"/>
    </location>
</feature>
<proteinExistence type="predicted"/>
<feature type="compositionally biased region" description="Polar residues" evidence="1">
    <location>
        <begin position="1"/>
        <end position="16"/>
    </location>
</feature>
<name>A0A0F7KVT6_9SPHN</name>
<protein>
    <submittedName>
        <fullName evidence="2">Uncharacterized protein</fullName>
    </submittedName>
</protein>
<evidence type="ECO:0000313" key="2">
    <source>
        <dbReference type="EMBL" id="AKH43291.1"/>
    </source>
</evidence>
<dbReference type="EMBL" id="CP011452">
    <property type="protein sequence ID" value="AKH43291.1"/>
    <property type="molecule type" value="Genomic_DNA"/>
</dbReference>
<dbReference type="KEGG" id="aay:WYH_02259"/>
<evidence type="ECO:0000313" key="3">
    <source>
        <dbReference type="Proteomes" id="UP000034392"/>
    </source>
</evidence>
<organism evidence="2 3">
    <name type="scientific">Croceibacterium atlanticum</name>
    <dbReference type="NCBI Taxonomy" id="1267766"/>
    <lineage>
        <taxon>Bacteria</taxon>
        <taxon>Pseudomonadati</taxon>
        <taxon>Pseudomonadota</taxon>
        <taxon>Alphaproteobacteria</taxon>
        <taxon>Sphingomonadales</taxon>
        <taxon>Erythrobacteraceae</taxon>
        <taxon>Croceibacterium</taxon>
    </lineage>
</organism>
<accession>A0A0F7KVT6</accession>
<dbReference type="Proteomes" id="UP000034392">
    <property type="component" value="Chromosome"/>
</dbReference>
<sequence length="30" mass="3465">MARQEITFQRNRSWTPGQVPGDVSVLNETF</sequence>
<dbReference type="AlphaFoldDB" id="A0A0F7KVT6"/>
<reference evidence="2" key="1">
    <citation type="submission" date="2015-05" db="EMBL/GenBank/DDBJ databases">
        <title>The complete genome of Altererythrobacter atlanticus strain 26DY36.</title>
        <authorList>
            <person name="Wu Y.-H."/>
            <person name="Cheng H."/>
            <person name="Wu X.-W."/>
        </authorList>
    </citation>
    <scope>NUCLEOTIDE SEQUENCE [LARGE SCALE GENOMIC DNA]</scope>
    <source>
        <strain evidence="2">26DY36</strain>
    </source>
</reference>
<gene>
    <name evidence="2" type="ORF">WYH_02259</name>
</gene>
<keyword evidence="3" id="KW-1185">Reference proteome</keyword>